<evidence type="ECO:0000256" key="1">
    <source>
        <dbReference type="SAM" id="Phobius"/>
    </source>
</evidence>
<dbReference type="AlphaFoldDB" id="A0A438H5D7"/>
<reference evidence="2 3" key="1">
    <citation type="journal article" date="2018" name="PLoS Genet.">
        <title>Population sequencing reveals clonal diversity and ancestral inbreeding in the grapevine cultivar Chardonnay.</title>
        <authorList>
            <person name="Roach M.J."/>
            <person name="Johnson D.L."/>
            <person name="Bohlmann J."/>
            <person name="van Vuuren H.J."/>
            <person name="Jones S.J."/>
            <person name="Pretorius I.S."/>
            <person name="Schmidt S.A."/>
            <person name="Borneman A.R."/>
        </authorList>
    </citation>
    <scope>NUCLEOTIDE SEQUENCE [LARGE SCALE GENOMIC DNA]</scope>
    <source>
        <strain evidence="3">cv. Chardonnay</strain>
        <tissue evidence="2">Leaf</tissue>
    </source>
</reference>
<name>A0A438H5D7_VITVI</name>
<comment type="caution">
    <text evidence="2">The sequence shown here is derived from an EMBL/GenBank/DDBJ whole genome shotgun (WGS) entry which is preliminary data.</text>
</comment>
<proteinExistence type="predicted"/>
<dbReference type="PANTHER" id="PTHR33116">
    <property type="entry name" value="REVERSE TRANSCRIPTASE ZINC-BINDING DOMAIN-CONTAINING PROTEIN-RELATED-RELATED"/>
    <property type="match status" value="1"/>
</dbReference>
<keyword evidence="1" id="KW-0812">Transmembrane</keyword>
<protein>
    <recommendedName>
        <fullName evidence="4">Reverse transcriptase domain-containing protein</fullName>
    </recommendedName>
</protein>
<gene>
    <name evidence="2" type="ORF">CK203_047617</name>
</gene>
<accession>A0A438H5D7</accession>
<evidence type="ECO:0008006" key="4">
    <source>
        <dbReference type="Google" id="ProtNLM"/>
    </source>
</evidence>
<organism evidence="2 3">
    <name type="scientific">Vitis vinifera</name>
    <name type="common">Grape</name>
    <dbReference type="NCBI Taxonomy" id="29760"/>
    <lineage>
        <taxon>Eukaryota</taxon>
        <taxon>Viridiplantae</taxon>
        <taxon>Streptophyta</taxon>
        <taxon>Embryophyta</taxon>
        <taxon>Tracheophyta</taxon>
        <taxon>Spermatophyta</taxon>
        <taxon>Magnoliopsida</taxon>
        <taxon>eudicotyledons</taxon>
        <taxon>Gunneridae</taxon>
        <taxon>Pentapetalae</taxon>
        <taxon>rosids</taxon>
        <taxon>Vitales</taxon>
        <taxon>Vitaceae</taxon>
        <taxon>Viteae</taxon>
        <taxon>Vitis</taxon>
    </lineage>
</organism>
<dbReference type="EMBL" id="QGNW01000274">
    <property type="protein sequence ID" value="RVW79796.1"/>
    <property type="molecule type" value="Genomic_DNA"/>
</dbReference>
<keyword evidence="1" id="KW-1133">Transmembrane helix</keyword>
<dbReference type="PANTHER" id="PTHR33116:SF78">
    <property type="entry name" value="OS12G0587133 PROTEIN"/>
    <property type="match status" value="1"/>
</dbReference>
<feature type="transmembrane region" description="Helical" evidence="1">
    <location>
        <begin position="143"/>
        <end position="164"/>
    </location>
</feature>
<evidence type="ECO:0000313" key="3">
    <source>
        <dbReference type="Proteomes" id="UP000288805"/>
    </source>
</evidence>
<evidence type="ECO:0000313" key="2">
    <source>
        <dbReference type="EMBL" id="RVW79796.1"/>
    </source>
</evidence>
<feature type="transmembrane region" description="Helical" evidence="1">
    <location>
        <begin position="103"/>
        <end position="122"/>
    </location>
</feature>
<sequence length="322" mass="36718">MEALSCLLKRAVSGGFLLACKVRGRGGEGAHVSHLLFADDTLVFSGATQDQKKYLSWTLMWFEAISGLIINLDKSKLIPVGCVENVKVLVAKLGCKVRSLPSSYLGLPLGALFKFVATWYGVEERFRKRLAMWKRKYISKERRLTLIRSTLANLPIYFMFVLTLPRTVRLRLEQIQRDFLQGGGALERKPHLALWNQVIRGKYGEEQGSWCSKEMRSGYGVGLWKAIRKECHVLSSRISFMVGNATFKGTWVKDVWIFTEGGGSWSLHFSRPFNDWEIDEVHSFLLGLNGKSVRRDVEDRVLWIETKCGKFSVKSLYQSPRI</sequence>
<keyword evidence="1" id="KW-0472">Membrane</keyword>
<dbReference type="Proteomes" id="UP000288805">
    <property type="component" value="Unassembled WGS sequence"/>
</dbReference>